<organism evidence="8">
    <name type="scientific">Thrips palmi</name>
    <name type="common">Melon thrips</name>
    <dbReference type="NCBI Taxonomy" id="161013"/>
    <lineage>
        <taxon>Eukaryota</taxon>
        <taxon>Metazoa</taxon>
        <taxon>Ecdysozoa</taxon>
        <taxon>Arthropoda</taxon>
        <taxon>Hexapoda</taxon>
        <taxon>Insecta</taxon>
        <taxon>Pterygota</taxon>
        <taxon>Neoptera</taxon>
        <taxon>Paraneoptera</taxon>
        <taxon>Thysanoptera</taxon>
        <taxon>Terebrantia</taxon>
        <taxon>Thripoidea</taxon>
        <taxon>Thripidae</taxon>
        <taxon>Thrips</taxon>
    </lineage>
</organism>
<evidence type="ECO:0000313" key="6">
    <source>
        <dbReference type="RefSeq" id="XP_034246080.1"/>
    </source>
</evidence>
<dbReference type="AlphaFoldDB" id="A0A6P8Z0T3"/>
<proteinExistence type="predicted"/>
<dbReference type="RefSeq" id="XP_034246080.1">
    <property type="nucleotide sequence ID" value="XM_034390189.1"/>
</dbReference>
<evidence type="ECO:0000313" key="5">
    <source>
        <dbReference type="RefSeq" id="XP_034246079.1"/>
    </source>
</evidence>
<dbReference type="RefSeq" id="XP_034246082.1">
    <property type="nucleotide sequence ID" value="XM_034390191.1"/>
</dbReference>
<evidence type="ECO:0000313" key="8">
    <source>
        <dbReference type="RefSeq" id="XP_034246083.1"/>
    </source>
</evidence>
<sequence length="324" mass="36153">MCCCVLCFMYAILFTGSLKTEEGNSDTDSVVRLPEDMLAAASSSDSSFKFNLDDDDLEANTVHEEANVWDAVRIEANQRHSDSQETDDSDAISQEENDRETASQETNDLDMIIEEASGRDSVSQENDPGFANDSSDSYETEHDATVYQPPASSAMAKRANLKKRNVKKTKARKSTILKRRAKRTVRAPSAAILRSSTSNQNIPRKQKNAVNLSGSENSPTKTLKKCPKCGQLVYNVKRHLLLKHGQKPPSSEQVLSQQYPEEPDKTSHLCKKVSCHLCLELFKQADLKLHLLTHYGLPCAVCFKVFPEKKLLDDHRCVRTKASA</sequence>
<protein>
    <submittedName>
        <fullName evidence="4 5">Uncharacterized protein LOC117648039</fullName>
    </submittedName>
</protein>
<evidence type="ECO:0000313" key="3">
    <source>
        <dbReference type="Proteomes" id="UP000515158"/>
    </source>
</evidence>
<accession>A0A6P8Z0T3</accession>
<dbReference type="RefSeq" id="XP_034246078.1">
    <property type="nucleotide sequence ID" value="XM_034390187.1"/>
</dbReference>
<feature type="compositionally biased region" description="Polar residues" evidence="1">
    <location>
        <begin position="120"/>
        <end position="137"/>
    </location>
</feature>
<evidence type="ECO:0000256" key="2">
    <source>
        <dbReference type="SAM" id="SignalP"/>
    </source>
</evidence>
<dbReference type="RefSeq" id="XP_034246079.1">
    <property type="nucleotide sequence ID" value="XM_034390188.1"/>
</dbReference>
<dbReference type="RefSeq" id="XP_034246084.1">
    <property type="nucleotide sequence ID" value="XM_034390193.1"/>
</dbReference>
<dbReference type="KEGG" id="tpal:117648039"/>
<feature type="signal peptide" evidence="2">
    <location>
        <begin position="1"/>
        <end position="17"/>
    </location>
</feature>
<keyword evidence="3" id="KW-1185">Reference proteome</keyword>
<feature type="compositionally biased region" description="Acidic residues" evidence="1">
    <location>
        <begin position="84"/>
        <end position="98"/>
    </location>
</feature>
<evidence type="ECO:0000256" key="1">
    <source>
        <dbReference type="SAM" id="MobiDB-lite"/>
    </source>
</evidence>
<keyword evidence="2" id="KW-0732">Signal</keyword>
<dbReference type="GeneID" id="117648039"/>
<gene>
    <name evidence="4 5 6 7 8 9" type="primary">LOC117648039</name>
</gene>
<evidence type="ECO:0000313" key="4">
    <source>
        <dbReference type="RefSeq" id="XP_034246078.1"/>
    </source>
</evidence>
<dbReference type="Proteomes" id="UP000515158">
    <property type="component" value="Unplaced"/>
</dbReference>
<evidence type="ECO:0000313" key="7">
    <source>
        <dbReference type="RefSeq" id="XP_034246082.1"/>
    </source>
</evidence>
<feature type="region of interest" description="Disordered" evidence="1">
    <location>
        <begin position="77"/>
        <end position="145"/>
    </location>
</feature>
<evidence type="ECO:0000313" key="9">
    <source>
        <dbReference type="RefSeq" id="XP_034246084.1"/>
    </source>
</evidence>
<reference evidence="4 5" key="1">
    <citation type="submission" date="2025-04" db="UniProtKB">
        <authorList>
            <consortium name="RefSeq"/>
        </authorList>
    </citation>
    <scope>IDENTIFICATION</scope>
    <source>
        <tissue evidence="4 5">Total insect</tissue>
    </source>
</reference>
<feature type="chain" id="PRO_5044654847" evidence="2">
    <location>
        <begin position="18"/>
        <end position="324"/>
    </location>
</feature>
<dbReference type="RefSeq" id="XP_034246083.1">
    <property type="nucleotide sequence ID" value="XM_034390192.1"/>
</dbReference>
<feature type="region of interest" description="Disordered" evidence="1">
    <location>
        <begin position="165"/>
        <end position="186"/>
    </location>
</feature>
<feature type="compositionally biased region" description="Basic residues" evidence="1">
    <location>
        <begin position="165"/>
        <end position="185"/>
    </location>
</feature>
<name>A0A6P8Z0T3_THRPL</name>